<gene>
    <name evidence="2" type="ORF">H9650_15070</name>
</gene>
<evidence type="ECO:0000256" key="1">
    <source>
        <dbReference type="SAM" id="Phobius"/>
    </source>
</evidence>
<keyword evidence="1" id="KW-0812">Transmembrane</keyword>
<feature type="transmembrane region" description="Helical" evidence="1">
    <location>
        <begin position="85"/>
        <end position="102"/>
    </location>
</feature>
<feature type="transmembrane region" description="Helical" evidence="1">
    <location>
        <begin position="53"/>
        <end position="73"/>
    </location>
</feature>
<comment type="caution">
    <text evidence="2">The sequence shown here is derived from an EMBL/GenBank/DDBJ whole genome shotgun (WGS) entry which is preliminary data.</text>
</comment>
<proteinExistence type="predicted"/>
<sequence>MMLNLNIRDIKLENKKNNRHTKHRRVARPGLKMGVNFQTSIPMIVWTFIRNSVWHMTPALFLHGLLFVIHSIAKELIDGYTVPNRGILLLFTVYAICLFFTIRKISDHMAYFNVKTLVTHYNINQKTIAIINLSANPKHDKAFIMMDHYRTRVNRFSLFPSVKELAVEDQMYKNAYKSGSQAMKTNAEARRLRLDLEAKHAEHIAAKRIADWKQSEFGGLNEYYELVKKYSHRTIPAVRDIISDVKN</sequence>
<dbReference type="Proteomes" id="UP000640786">
    <property type="component" value="Unassembled WGS sequence"/>
</dbReference>
<reference evidence="2 3" key="1">
    <citation type="submission" date="2020-08" db="EMBL/GenBank/DDBJ databases">
        <title>A Genomic Blueprint of the Chicken Gut Microbiome.</title>
        <authorList>
            <person name="Gilroy R."/>
            <person name="Ravi A."/>
            <person name="Getino M."/>
            <person name="Pursley I."/>
            <person name="Horton D.L."/>
            <person name="Alikhan N.-F."/>
            <person name="Baker D."/>
            <person name="Gharbi K."/>
            <person name="Hall N."/>
            <person name="Watson M."/>
            <person name="Adriaenssens E.M."/>
            <person name="Foster-Nyarko E."/>
            <person name="Jarju S."/>
            <person name="Secka A."/>
            <person name="Antonio M."/>
            <person name="Oren A."/>
            <person name="Chaudhuri R."/>
            <person name="La Ragione R.M."/>
            <person name="Hildebrand F."/>
            <person name="Pallen M.J."/>
        </authorList>
    </citation>
    <scope>NUCLEOTIDE SEQUENCE [LARGE SCALE GENOMIC DNA]</scope>
    <source>
        <strain evidence="2 3">Sa2BUA9</strain>
    </source>
</reference>
<evidence type="ECO:0000313" key="2">
    <source>
        <dbReference type="EMBL" id="MBD7945447.1"/>
    </source>
</evidence>
<name>A0ABR8RCP4_9BACI</name>
<dbReference type="RefSeq" id="WP_191697560.1">
    <property type="nucleotide sequence ID" value="NZ_JACSQO010000008.1"/>
</dbReference>
<keyword evidence="3" id="KW-1185">Reference proteome</keyword>
<organism evidence="2 3">
    <name type="scientific">Psychrobacillus faecigallinarum</name>
    <dbReference type="NCBI Taxonomy" id="2762235"/>
    <lineage>
        <taxon>Bacteria</taxon>
        <taxon>Bacillati</taxon>
        <taxon>Bacillota</taxon>
        <taxon>Bacilli</taxon>
        <taxon>Bacillales</taxon>
        <taxon>Bacillaceae</taxon>
        <taxon>Psychrobacillus</taxon>
    </lineage>
</organism>
<evidence type="ECO:0000313" key="3">
    <source>
        <dbReference type="Proteomes" id="UP000640786"/>
    </source>
</evidence>
<accession>A0ABR8RCP4</accession>
<keyword evidence="1" id="KW-1133">Transmembrane helix</keyword>
<dbReference type="EMBL" id="JACSQO010000008">
    <property type="protein sequence ID" value="MBD7945447.1"/>
    <property type="molecule type" value="Genomic_DNA"/>
</dbReference>
<keyword evidence="1" id="KW-0472">Membrane</keyword>
<protein>
    <submittedName>
        <fullName evidence="2">Uncharacterized protein</fullName>
    </submittedName>
</protein>